<dbReference type="EMBL" id="LAZR01035412">
    <property type="protein sequence ID" value="KKL27574.1"/>
    <property type="molecule type" value="Genomic_DNA"/>
</dbReference>
<reference evidence="1" key="1">
    <citation type="journal article" date="2015" name="Nature">
        <title>Complex archaea that bridge the gap between prokaryotes and eukaryotes.</title>
        <authorList>
            <person name="Spang A."/>
            <person name="Saw J.H."/>
            <person name="Jorgensen S.L."/>
            <person name="Zaremba-Niedzwiedzka K."/>
            <person name="Martijn J."/>
            <person name="Lind A.E."/>
            <person name="van Eijk R."/>
            <person name="Schleper C."/>
            <person name="Guy L."/>
            <person name="Ettema T.J."/>
        </authorList>
    </citation>
    <scope>NUCLEOTIDE SEQUENCE</scope>
</reference>
<accession>A0A0F9C093</accession>
<evidence type="ECO:0000313" key="1">
    <source>
        <dbReference type="EMBL" id="KKL27574.1"/>
    </source>
</evidence>
<comment type="caution">
    <text evidence="1">The sequence shown here is derived from an EMBL/GenBank/DDBJ whole genome shotgun (WGS) entry which is preliminary data.</text>
</comment>
<evidence type="ECO:0008006" key="2">
    <source>
        <dbReference type="Google" id="ProtNLM"/>
    </source>
</evidence>
<gene>
    <name evidence="1" type="ORF">LCGC14_2383770</name>
</gene>
<proteinExistence type="predicted"/>
<protein>
    <recommendedName>
        <fullName evidence="2">Fibronectin type-III domain-containing protein</fullName>
    </recommendedName>
</protein>
<sequence>GLIPISPPPVVSVFGTTGEETYCYRVIPGNAAGFGPYSDEIIITNGNAVLDATDFNCITWLEVEGATQYRVYRTCSPSGLGLGLLATVTMEDDDCGGGSGSGIFGFKDDGTQCITDCADIFSEGNFVGCEDETTVTFPAKETPTTVTYPAKETPS</sequence>
<dbReference type="AlphaFoldDB" id="A0A0F9C093"/>
<feature type="non-terminal residue" evidence="1">
    <location>
        <position position="1"/>
    </location>
</feature>
<name>A0A0F9C093_9ZZZZ</name>
<organism evidence="1">
    <name type="scientific">marine sediment metagenome</name>
    <dbReference type="NCBI Taxonomy" id="412755"/>
    <lineage>
        <taxon>unclassified sequences</taxon>
        <taxon>metagenomes</taxon>
        <taxon>ecological metagenomes</taxon>
    </lineage>
</organism>